<comment type="caution">
    <text evidence="2">The sequence shown here is derived from an EMBL/GenBank/DDBJ whole genome shotgun (WGS) entry which is preliminary data.</text>
</comment>
<proteinExistence type="predicted"/>
<name>A0A8H3X9Q6_GIGMA</name>
<gene>
    <name evidence="2" type="ORF">F8M41_004374</name>
</gene>
<dbReference type="OrthoDB" id="76388at2759"/>
<sequence length="279" mass="31467">MIIGYFPGHYTQYSRYSNYSFNDYLNWIAFSPDDASNKNIPLKSNHEFLNKPVSYRNANHLPVKIFLAIILSGNIDINFNPSFANGTSKDRNTFVTNVINFVHNYGLDGVDLEYPNRFNCGKLLNVQNFAPLTSCNKIVIIWVIHYNPYNNYNELSTALKVINKELSITVGPIPITELNPDSVSFVNIMATQINIIQNLTIPTDKIGPSITLNQVSTIMSDWSKIIKPSKLNLGVDLYGIIELTTPINMGSLDNNQIASRNLIKAPFTTTYPSIDFFLQ</sequence>
<dbReference type="EMBL" id="WTPW01001399">
    <property type="protein sequence ID" value="KAF0437500.1"/>
    <property type="molecule type" value="Genomic_DNA"/>
</dbReference>
<dbReference type="InterPro" id="IPR001223">
    <property type="entry name" value="Glyco_hydro18_cat"/>
</dbReference>
<dbReference type="Gene3D" id="3.20.20.80">
    <property type="entry name" value="Glycosidases"/>
    <property type="match status" value="1"/>
</dbReference>
<reference evidence="2 3" key="1">
    <citation type="journal article" date="2019" name="Environ. Microbiol.">
        <title>At the nexus of three kingdoms: the genome of the mycorrhizal fungus Gigaspora margarita provides insights into plant, endobacterial and fungal interactions.</title>
        <authorList>
            <person name="Venice F."/>
            <person name="Ghignone S."/>
            <person name="Salvioli di Fossalunga A."/>
            <person name="Amselem J."/>
            <person name="Novero M."/>
            <person name="Xianan X."/>
            <person name="Sedzielewska Toro K."/>
            <person name="Morin E."/>
            <person name="Lipzen A."/>
            <person name="Grigoriev I.V."/>
            <person name="Henrissat B."/>
            <person name="Martin F.M."/>
            <person name="Bonfante P."/>
        </authorList>
    </citation>
    <scope>NUCLEOTIDE SEQUENCE [LARGE SCALE GENOMIC DNA]</scope>
    <source>
        <strain evidence="2 3">BEG34</strain>
    </source>
</reference>
<accession>A0A8H3X9Q6</accession>
<feature type="domain" description="GH18" evidence="1">
    <location>
        <begin position="47"/>
        <end position="241"/>
    </location>
</feature>
<dbReference type="InterPro" id="IPR017853">
    <property type="entry name" value="GH"/>
</dbReference>
<organism evidence="2 3">
    <name type="scientific">Gigaspora margarita</name>
    <dbReference type="NCBI Taxonomy" id="4874"/>
    <lineage>
        <taxon>Eukaryota</taxon>
        <taxon>Fungi</taxon>
        <taxon>Fungi incertae sedis</taxon>
        <taxon>Mucoromycota</taxon>
        <taxon>Glomeromycotina</taxon>
        <taxon>Glomeromycetes</taxon>
        <taxon>Diversisporales</taxon>
        <taxon>Gigasporaceae</taxon>
        <taxon>Gigaspora</taxon>
    </lineage>
</organism>
<dbReference type="SUPFAM" id="SSF51445">
    <property type="entry name" value="(Trans)glycosidases"/>
    <property type="match status" value="1"/>
</dbReference>
<dbReference type="Proteomes" id="UP000439903">
    <property type="component" value="Unassembled WGS sequence"/>
</dbReference>
<dbReference type="Pfam" id="PF00704">
    <property type="entry name" value="Glyco_hydro_18"/>
    <property type="match status" value="1"/>
</dbReference>
<evidence type="ECO:0000313" key="2">
    <source>
        <dbReference type="EMBL" id="KAF0437500.1"/>
    </source>
</evidence>
<evidence type="ECO:0000259" key="1">
    <source>
        <dbReference type="Pfam" id="PF00704"/>
    </source>
</evidence>
<keyword evidence="3" id="KW-1185">Reference proteome</keyword>
<dbReference type="AlphaFoldDB" id="A0A8H3X9Q6"/>
<dbReference type="GO" id="GO:0005975">
    <property type="term" value="P:carbohydrate metabolic process"/>
    <property type="evidence" value="ECO:0007669"/>
    <property type="project" value="InterPro"/>
</dbReference>
<protein>
    <recommendedName>
        <fullName evidence="1">GH18 domain-containing protein</fullName>
    </recommendedName>
</protein>
<evidence type="ECO:0000313" key="3">
    <source>
        <dbReference type="Proteomes" id="UP000439903"/>
    </source>
</evidence>